<proteinExistence type="predicted"/>
<sequence length="85" mass="9616">MARALNAVPKISRARDCVAPRITAGPFAECGRRTSMVSDDTERMSLRVRERVQHPRMEAIESLPTGDWLMHSAQHSLFTRRGSHD</sequence>
<protein>
    <submittedName>
        <fullName evidence="1">Uncharacterized protein</fullName>
    </submittedName>
</protein>
<gene>
    <name evidence="1" type="ORF">BDP55DRAFT_658227</name>
</gene>
<dbReference type="AlphaFoldDB" id="A0AAJ0ASE9"/>
<organism evidence="1 2">
    <name type="scientific">Colletotrichum godetiae</name>
    <dbReference type="NCBI Taxonomy" id="1209918"/>
    <lineage>
        <taxon>Eukaryota</taxon>
        <taxon>Fungi</taxon>
        <taxon>Dikarya</taxon>
        <taxon>Ascomycota</taxon>
        <taxon>Pezizomycotina</taxon>
        <taxon>Sordariomycetes</taxon>
        <taxon>Hypocreomycetidae</taxon>
        <taxon>Glomerellales</taxon>
        <taxon>Glomerellaceae</taxon>
        <taxon>Colletotrichum</taxon>
        <taxon>Colletotrichum acutatum species complex</taxon>
    </lineage>
</organism>
<keyword evidence="2" id="KW-1185">Reference proteome</keyword>
<evidence type="ECO:0000313" key="2">
    <source>
        <dbReference type="Proteomes" id="UP001224890"/>
    </source>
</evidence>
<dbReference type="EMBL" id="JAHMHR010000013">
    <property type="protein sequence ID" value="KAK1687965.1"/>
    <property type="molecule type" value="Genomic_DNA"/>
</dbReference>
<dbReference type="RefSeq" id="XP_060431660.1">
    <property type="nucleotide sequence ID" value="XM_060574462.1"/>
</dbReference>
<comment type="caution">
    <text evidence="1">The sequence shown here is derived from an EMBL/GenBank/DDBJ whole genome shotgun (WGS) entry which is preliminary data.</text>
</comment>
<accession>A0AAJ0ASE9</accession>
<dbReference type="GeneID" id="85458988"/>
<dbReference type="Proteomes" id="UP001224890">
    <property type="component" value="Unassembled WGS sequence"/>
</dbReference>
<evidence type="ECO:0000313" key="1">
    <source>
        <dbReference type="EMBL" id="KAK1687965.1"/>
    </source>
</evidence>
<name>A0AAJ0ASE9_9PEZI</name>
<reference evidence="1" key="1">
    <citation type="submission" date="2021-06" db="EMBL/GenBank/DDBJ databases">
        <title>Comparative genomics, transcriptomics and evolutionary studies reveal genomic signatures of adaptation to plant cell wall in hemibiotrophic fungi.</title>
        <authorList>
            <consortium name="DOE Joint Genome Institute"/>
            <person name="Baroncelli R."/>
            <person name="Diaz J.F."/>
            <person name="Benocci T."/>
            <person name="Peng M."/>
            <person name="Battaglia E."/>
            <person name="Haridas S."/>
            <person name="Andreopoulos W."/>
            <person name="Labutti K."/>
            <person name="Pangilinan J."/>
            <person name="Floch G.L."/>
            <person name="Makela M.R."/>
            <person name="Henrissat B."/>
            <person name="Grigoriev I.V."/>
            <person name="Crouch J.A."/>
            <person name="De Vries R.P."/>
            <person name="Sukno S.A."/>
            <person name="Thon M.R."/>
        </authorList>
    </citation>
    <scope>NUCLEOTIDE SEQUENCE</scope>
    <source>
        <strain evidence="1">CBS 193.32</strain>
    </source>
</reference>